<comment type="caution">
    <text evidence="1">The sequence shown here is derived from an EMBL/GenBank/DDBJ whole genome shotgun (WGS) entry which is preliminary data.</text>
</comment>
<keyword evidence="2" id="KW-1185">Reference proteome</keyword>
<sequence length="112" mass="12131">MTDAANAPHGREYPHNAISSHPDARLIAFGLLWEDAGAEIEMLERRGAASQNMDDALSRKMDITEAIGHATCRSPEGASVLLRVAIDAARIELGAELPHHWLLVKRALAALD</sequence>
<protein>
    <submittedName>
        <fullName evidence="1">Uncharacterized protein</fullName>
    </submittedName>
</protein>
<gene>
    <name evidence="1" type="ORF">ACJ41P_28150</name>
</gene>
<accession>A0ABW8VHL0</accession>
<evidence type="ECO:0000313" key="1">
    <source>
        <dbReference type="EMBL" id="MFL7905033.1"/>
    </source>
</evidence>
<proteinExistence type="predicted"/>
<dbReference type="RefSeq" id="WP_407825576.1">
    <property type="nucleotide sequence ID" value="NZ_JBJLSN010000064.1"/>
</dbReference>
<dbReference type="Proteomes" id="UP001628281">
    <property type="component" value="Unassembled WGS sequence"/>
</dbReference>
<evidence type="ECO:0000313" key="2">
    <source>
        <dbReference type="Proteomes" id="UP001628281"/>
    </source>
</evidence>
<organism evidence="1 2">
    <name type="scientific">Azospirillum argentinense</name>
    <dbReference type="NCBI Taxonomy" id="2970906"/>
    <lineage>
        <taxon>Bacteria</taxon>
        <taxon>Pseudomonadati</taxon>
        <taxon>Pseudomonadota</taxon>
        <taxon>Alphaproteobacteria</taxon>
        <taxon>Rhodospirillales</taxon>
        <taxon>Azospirillaceae</taxon>
        <taxon>Azospirillum</taxon>
    </lineage>
</organism>
<dbReference type="EMBL" id="JBJLSN010000064">
    <property type="protein sequence ID" value="MFL7905033.1"/>
    <property type="molecule type" value="Genomic_DNA"/>
</dbReference>
<name>A0ABW8VHL0_9PROT</name>
<reference evidence="1 2" key="1">
    <citation type="submission" date="2024-11" db="EMBL/GenBank/DDBJ databases">
        <title>Draft genome sequences of two bacteria associated to sugarcane roots in Colombia.</title>
        <authorList>
            <person name="Pardo-Diaz S."/>
            <person name="Masmela-Mendoza J."/>
            <person name="Delgadillo-Duran P."/>
            <person name="Bautista E.J."/>
            <person name="Rojas-Tapias D.F."/>
        </authorList>
    </citation>
    <scope>NUCLEOTIDE SEQUENCE [LARGE SCALE GENOMIC DNA]</scope>
    <source>
        <strain evidence="1 2">Ap18</strain>
    </source>
</reference>